<dbReference type="FunFam" id="3.80.10.10:FF:000095">
    <property type="entry name" value="LRR receptor-like serine/threonine-protein kinase GSO1"/>
    <property type="match status" value="2"/>
</dbReference>
<dbReference type="PANTHER" id="PTHR48063:SF90">
    <property type="entry name" value="OS11G0565920 PROTEIN"/>
    <property type="match status" value="1"/>
</dbReference>
<dbReference type="Pfam" id="PF23598">
    <property type="entry name" value="LRR_14"/>
    <property type="match status" value="1"/>
</dbReference>
<name>A0A8J5KIN2_ZINOF</name>
<dbReference type="EMBL" id="JACMSC010000014">
    <property type="protein sequence ID" value="KAG6491130.1"/>
    <property type="molecule type" value="Genomic_DNA"/>
</dbReference>
<dbReference type="AlphaFoldDB" id="A0A8J5KIN2"/>
<evidence type="ECO:0000256" key="3">
    <source>
        <dbReference type="ARBA" id="ARBA00022475"/>
    </source>
</evidence>
<feature type="domain" description="Disease resistance R13L4/SHOC-2-like LRR" evidence="13">
    <location>
        <begin position="319"/>
        <end position="493"/>
    </location>
</feature>
<organism evidence="14 15">
    <name type="scientific">Zingiber officinale</name>
    <name type="common">Ginger</name>
    <name type="synonym">Amomum zingiber</name>
    <dbReference type="NCBI Taxonomy" id="94328"/>
    <lineage>
        <taxon>Eukaryota</taxon>
        <taxon>Viridiplantae</taxon>
        <taxon>Streptophyta</taxon>
        <taxon>Embryophyta</taxon>
        <taxon>Tracheophyta</taxon>
        <taxon>Spermatophyta</taxon>
        <taxon>Magnoliopsida</taxon>
        <taxon>Liliopsida</taxon>
        <taxon>Zingiberales</taxon>
        <taxon>Zingiberaceae</taxon>
        <taxon>Zingiber</taxon>
    </lineage>
</organism>
<dbReference type="InterPro" id="IPR013210">
    <property type="entry name" value="LRR_N_plant-typ"/>
</dbReference>
<protein>
    <recommendedName>
        <fullName evidence="16">Leucine-rich repeat-containing N-terminal plant-type domain-containing protein</fullName>
    </recommendedName>
</protein>
<evidence type="ECO:0000256" key="4">
    <source>
        <dbReference type="ARBA" id="ARBA00022614"/>
    </source>
</evidence>
<keyword evidence="10" id="KW-0325">Glycoprotein</keyword>
<gene>
    <name evidence="14" type="ORF">ZIOFF_052462</name>
</gene>
<dbReference type="Proteomes" id="UP000734854">
    <property type="component" value="Unassembled WGS sequence"/>
</dbReference>
<dbReference type="PANTHER" id="PTHR48063">
    <property type="entry name" value="LRR RECEPTOR-LIKE KINASE"/>
    <property type="match status" value="1"/>
</dbReference>
<keyword evidence="4" id="KW-0433">Leucine-rich repeat</keyword>
<keyword evidence="15" id="KW-1185">Reference proteome</keyword>
<dbReference type="InterPro" id="IPR046956">
    <property type="entry name" value="RLP23-like"/>
</dbReference>
<evidence type="ECO:0000256" key="11">
    <source>
        <dbReference type="SAM" id="Phobius"/>
    </source>
</evidence>
<keyword evidence="7" id="KW-0677">Repeat</keyword>
<dbReference type="SMART" id="SM00369">
    <property type="entry name" value="LRR_TYP"/>
    <property type="match status" value="13"/>
</dbReference>
<evidence type="ECO:0000256" key="10">
    <source>
        <dbReference type="ARBA" id="ARBA00023180"/>
    </source>
</evidence>
<dbReference type="PROSITE" id="PS51450">
    <property type="entry name" value="LRR"/>
    <property type="match status" value="1"/>
</dbReference>
<comment type="similarity">
    <text evidence="2">Belongs to the RLP family.</text>
</comment>
<evidence type="ECO:0000256" key="5">
    <source>
        <dbReference type="ARBA" id="ARBA00022692"/>
    </source>
</evidence>
<evidence type="ECO:0000256" key="2">
    <source>
        <dbReference type="ARBA" id="ARBA00009592"/>
    </source>
</evidence>
<dbReference type="Pfam" id="PF13855">
    <property type="entry name" value="LRR_8"/>
    <property type="match status" value="1"/>
</dbReference>
<dbReference type="Gene3D" id="3.80.10.10">
    <property type="entry name" value="Ribonuclease Inhibitor"/>
    <property type="match status" value="4"/>
</dbReference>
<keyword evidence="3" id="KW-1003">Cell membrane</keyword>
<dbReference type="FunFam" id="3.80.10.10:FF:000111">
    <property type="entry name" value="LRR receptor-like serine/threonine-protein kinase ERECTA"/>
    <property type="match status" value="1"/>
</dbReference>
<keyword evidence="5 11" id="KW-0812">Transmembrane</keyword>
<evidence type="ECO:0000256" key="9">
    <source>
        <dbReference type="ARBA" id="ARBA00023136"/>
    </source>
</evidence>
<keyword evidence="8 11" id="KW-1133">Transmembrane helix</keyword>
<evidence type="ECO:0000256" key="6">
    <source>
        <dbReference type="ARBA" id="ARBA00022729"/>
    </source>
</evidence>
<reference evidence="14 15" key="1">
    <citation type="submission" date="2020-08" db="EMBL/GenBank/DDBJ databases">
        <title>Plant Genome Project.</title>
        <authorList>
            <person name="Zhang R.-G."/>
        </authorList>
    </citation>
    <scope>NUCLEOTIDE SEQUENCE [LARGE SCALE GENOMIC DNA]</scope>
    <source>
        <tissue evidence="14">Rhizome</tissue>
    </source>
</reference>
<dbReference type="InterPro" id="IPR001611">
    <property type="entry name" value="Leu-rich_rpt"/>
</dbReference>
<dbReference type="InterPro" id="IPR032675">
    <property type="entry name" value="LRR_dom_sf"/>
</dbReference>
<dbReference type="SUPFAM" id="SSF52058">
    <property type="entry name" value="L domain-like"/>
    <property type="match status" value="1"/>
</dbReference>
<dbReference type="InterPro" id="IPR003591">
    <property type="entry name" value="Leu-rich_rpt_typical-subtyp"/>
</dbReference>
<evidence type="ECO:0000259" key="12">
    <source>
        <dbReference type="Pfam" id="PF08263"/>
    </source>
</evidence>
<evidence type="ECO:0008006" key="16">
    <source>
        <dbReference type="Google" id="ProtNLM"/>
    </source>
</evidence>
<evidence type="ECO:0000256" key="1">
    <source>
        <dbReference type="ARBA" id="ARBA00004251"/>
    </source>
</evidence>
<keyword evidence="9 11" id="KW-0472">Membrane</keyword>
<dbReference type="Pfam" id="PF00560">
    <property type="entry name" value="LRR_1"/>
    <property type="match status" value="7"/>
</dbReference>
<evidence type="ECO:0000313" key="14">
    <source>
        <dbReference type="EMBL" id="KAG6491130.1"/>
    </source>
</evidence>
<dbReference type="SUPFAM" id="SSF52047">
    <property type="entry name" value="RNI-like"/>
    <property type="match status" value="2"/>
</dbReference>
<accession>A0A8J5KIN2</accession>
<dbReference type="Pfam" id="PF08263">
    <property type="entry name" value="LRRNT_2"/>
    <property type="match status" value="1"/>
</dbReference>
<dbReference type="InterPro" id="IPR055414">
    <property type="entry name" value="LRR_R13L4/SHOC2-like"/>
</dbReference>
<evidence type="ECO:0000259" key="13">
    <source>
        <dbReference type="Pfam" id="PF23598"/>
    </source>
</evidence>
<evidence type="ECO:0000313" key="15">
    <source>
        <dbReference type="Proteomes" id="UP000734854"/>
    </source>
</evidence>
<dbReference type="PRINTS" id="PR00019">
    <property type="entry name" value="LEURICHRPT"/>
</dbReference>
<feature type="domain" description="Leucine-rich repeat-containing N-terminal plant-type" evidence="12">
    <location>
        <begin position="67"/>
        <end position="104"/>
    </location>
</feature>
<sequence>MQHNNPLKSMATAWRSRLRFLEPWPRHHPHHCHCLPLVKLCWVIILAFFLVEVTGVEARVSSKGCLQRERDALLLFKSAIKDPSARLSSWHAQVDCCAWTGVVCHNRTGSIRVAELNLQNPNAYQLNESDTALRGELLHPSLLSLTHLHTLNLSYNDFEATQIPPLIGSLHKLRYLDLSESNFSGILPPHIGNLTHLLHLDLMSYHYPYSATLVHSLDWLSGLSSLIYLDLSFLDLSAASHNLVSTVNMLPSLQQLNLYDCRIKSIPRSLDFHLNLTSLASLNLGMNNFNSSFPNWLWNLTSLLSLQLDDSNIQGPLPNEIGNLIGLTYLDLHFNLLSGPFPDAIWKLKHLTNLDVSFNIFGNSLPIGIMNLSSLSSLKLDNCSFTGLIPTELGNLTTLNTISLSYNSLSGPIPVEIGQLVELKFLDLSVNSLQGDISEFHLFNLTKLEVLFMFDNPFITIAIDHTWTPLFQLQALNLGSCKLGPKFPGWLRTQQSITDIVLYNTSIEDNLPEWFWNSSPIVTFLHLSHNKISGVLPPTLENLTKLSYLNLGSNLLKGPIPNFSPSLFLLDLSINAFSGPLPPTLFTPNLHHLILSNNLVNGSIPDYVCGSHRLEHLDLSNNQIFGEIPACWQESSFFGYIHLGNNMLFGEIPTSLGNLMELEFLHLNNNSLKGHLPSSLQNCKQLVMVDLGYNNFSGNIPLWIGQSWQQLRILLLRSNMFNGNIDPQLEHLKDLQIVDLANNKLSRPIPHSFGNFMAMISTSATELPFYFLFNTIDIRGSYTESDKATLVTKGDQLTFSSILYLVKSIDLSNNELTNEIPEELGYLAGLHTLNLSRNYFKGKIPNTIGRMSSLETLDLSFNNLSGVIPQALSQLSSLSHLNLSHNNLSENIPFGNQLQTLDDASIYIHNPYLCGDLLNKSCFHGNNITVSSDEHAMLSSMLTTCLIGALGYFVGLWSVFVLLLFKKKWRAIVNAVNISPLQQHNTLHRDIPSKDPQQGVISSEALSRVEEKKTTSTRAKAKLSIVNGWRCPSGRGLAEGSEVEVTAYRGSDYRSTATRPWPTTPLREVARKELDVHGGGEQ</sequence>
<feature type="transmembrane region" description="Helical" evidence="11">
    <location>
        <begin position="941"/>
        <end position="965"/>
    </location>
</feature>
<evidence type="ECO:0000256" key="7">
    <source>
        <dbReference type="ARBA" id="ARBA00022737"/>
    </source>
</evidence>
<comment type="subcellular location">
    <subcellularLocation>
        <location evidence="1">Cell membrane</location>
        <topology evidence="1">Single-pass type I membrane protein</topology>
    </subcellularLocation>
</comment>
<evidence type="ECO:0000256" key="8">
    <source>
        <dbReference type="ARBA" id="ARBA00022989"/>
    </source>
</evidence>
<proteinExistence type="inferred from homology"/>
<dbReference type="GO" id="GO:0005886">
    <property type="term" value="C:plasma membrane"/>
    <property type="evidence" value="ECO:0007669"/>
    <property type="project" value="UniProtKB-SubCell"/>
</dbReference>
<keyword evidence="6" id="KW-0732">Signal</keyword>
<comment type="caution">
    <text evidence="14">The sequence shown here is derived from an EMBL/GenBank/DDBJ whole genome shotgun (WGS) entry which is preliminary data.</text>
</comment>